<proteinExistence type="predicted"/>
<keyword evidence="1" id="KW-0472">Membrane</keyword>
<evidence type="ECO:0000256" key="1">
    <source>
        <dbReference type="ARBA" id="ARBA00023136"/>
    </source>
</evidence>
<gene>
    <name evidence="4" type="ORF">XYLVIOL_LOCUS896</name>
</gene>
<comment type="caution">
    <text evidence="4">The sequence shown here is derived from an EMBL/GenBank/DDBJ whole genome shotgun (WGS) entry which is preliminary data.</text>
</comment>
<dbReference type="EMBL" id="CAXAJV020001281">
    <property type="protein sequence ID" value="CAL7934182.1"/>
    <property type="molecule type" value="Genomic_DNA"/>
</dbReference>
<reference evidence="4 5" key="1">
    <citation type="submission" date="2024-08" db="EMBL/GenBank/DDBJ databases">
        <authorList>
            <person name="Will J Nash"/>
            <person name="Angela Man"/>
            <person name="Seanna McTaggart"/>
            <person name="Kendall Baker"/>
            <person name="Tom Barker"/>
            <person name="Leah Catchpole"/>
            <person name="Alex Durrant"/>
            <person name="Karim Gharbi"/>
            <person name="Naomi Irish"/>
            <person name="Gemy Kaithakottil"/>
            <person name="Debby Ku"/>
            <person name="Aaliyah Providence"/>
            <person name="Felix Shaw"/>
            <person name="David Swarbreck"/>
            <person name="Chris Watkins"/>
            <person name="Ann M. McCartney"/>
            <person name="Giulio Formenti"/>
            <person name="Alice Mouton"/>
            <person name="Noel Vella"/>
            <person name="Bjorn M von Reumont"/>
            <person name="Adriana Vella"/>
            <person name="Wilfried Haerty"/>
        </authorList>
    </citation>
    <scope>NUCLEOTIDE SEQUENCE [LARGE SCALE GENOMIC DNA]</scope>
</reference>
<evidence type="ECO:0000313" key="4">
    <source>
        <dbReference type="EMBL" id="CAL7934182.1"/>
    </source>
</evidence>
<dbReference type="Proteomes" id="UP001642520">
    <property type="component" value="Unassembled WGS sequence"/>
</dbReference>
<protein>
    <recommendedName>
        <fullName evidence="6">Peroxisomal membrane protein 11C</fullName>
    </recommendedName>
</protein>
<sequence length="232" mass="26974">MSIALISEYLDTYQGRDKFLRTLSYMAKFATLATSSNETEKKLKIVSSQMSGCRVILRLLDDIPMIHYAMTYGWGKEEPDWLIRWAELIQITVDTIFCPIEHIFWAGEHKLIKINVEAWDNASTWFWIISLHLSLIKSLQKLKKFNNYETHLGETKCNTGIVLKTLSKQRWNELLTCIRLILDISYAINYLPSGIFWGGRLKTWHVGVLGTLSSFIGLYQSLRKQAEQKKYL</sequence>
<name>A0ABP1MZQ4_XYLVO</name>
<evidence type="ECO:0000256" key="3">
    <source>
        <dbReference type="ARBA" id="ARBA00046271"/>
    </source>
</evidence>
<keyword evidence="2" id="KW-0576">Peroxisome</keyword>
<evidence type="ECO:0000313" key="5">
    <source>
        <dbReference type="Proteomes" id="UP001642520"/>
    </source>
</evidence>
<dbReference type="PANTHER" id="PTHR20990:SF1">
    <property type="entry name" value="PEROXISOMAL MEMBRANE PROTEIN 11C"/>
    <property type="match status" value="1"/>
</dbReference>
<dbReference type="InterPro" id="IPR008733">
    <property type="entry name" value="PEX11"/>
</dbReference>
<comment type="subcellular location">
    <subcellularLocation>
        <location evidence="3">Peroxisome membrane</location>
    </subcellularLocation>
</comment>
<dbReference type="PANTHER" id="PTHR20990">
    <property type="entry name" value="PEROXISOMAL BIOGENESIS FACTOR 11"/>
    <property type="match status" value="1"/>
</dbReference>
<accession>A0ABP1MZQ4</accession>
<evidence type="ECO:0000256" key="2">
    <source>
        <dbReference type="ARBA" id="ARBA00023140"/>
    </source>
</evidence>
<keyword evidence="5" id="KW-1185">Reference proteome</keyword>
<evidence type="ECO:0008006" key="6">
    <source>
        <dbReference type="Google" id="ProtNLM"/>
    </source>
</evidence>
<organism evidence="4 5">
    <name type="scientific">Xylocopa violacea</name>
    <name type="common">Violet carpenter bee</name>
    <name type="synonym">Apis violacea</name>
    <dbReference type="NCBI Taxonomy" id="135666"/>
    <lineage>
        <taxon>Eukaryota</taxon>
        <taxon>Metazoa</taxon>
        <taxon>Ecdysozoa</taxon>
        <taxon>Arthropoda</taxon>
        <taxon>Hexapoda</taxon>
        <taxon>Insecta</taxon>
        <taxon>Pterygota</taxon>
        <taxon>Neoptera</taxon>
        <taxon>Endopterygota</taxon>
        <taxon>Hymenoptera</taxon>
        <taxon>Apocrita</taxon>
        <taxon>Aculeata</taxon>
        <taxon>Apoidea</taxon>
        <taxon>Anthophila</taxon>
        <taxon>Apidae</taxon>
        <taxon>Xylocopa</taxon>
        <taxon>Xylocopa</taxon>
    </lineage>
</organism>
<dbReference type="InterPro" id="IPR026510">
    <property type="entry name" value="PEX11C_met"/>
</dbReference>
<dbReference type="Pfam" id="PF05648">
    <property type="entry name" value="PEX11"/>
    <property type="match status" value="1"/>
</dbReference>